<organism evidence="1 2">
    <name type="scientific">Ceratobasidium theobromae</name>
    <dbReference type="NCBI Taxonomy" id="1582974"/>
    <lineage>
        <taxon>Eukaryota</taxon>
        <taxon>Fungi</taxon>
        <taxon>Dikarya</taxon>
        <taxon>Basidiomycota</taxon>
        <taxon>Agaricomycotina</taxon>
        <taxon>Agaricomycetes</taxon>
        <taxon>Cantharellales</taxon>
        <taxon>Ceratobasidiaceae</taxon>
        <taxon>Ceratobasidium</taxon>
    </lineage>
</organism>
<accession>A0A5N5QG44</accession>
<sequence length="244" mass="25977">MPQSATGFSQTGWNLSLGFAGLPARKTHQWVTLLICVLVSKLNLAEFQVFSMVLRHVKPGSVVDPVNPLTIATNIQTSWGFYQVRLPPISPLYVFSLTKTDIQGIVPTAVCGRESHQLANSTVFPITSAPVLSIETVTQRTFTVLPTPFMTIWSTTTQTATFLSQSTPTGTHISTLGTSTATATTTLLTLTTPAAATPGTTTPPAPNTTSRDGMFVPINVAGTRAWDGRLLFVGMAISLALSVL</sequence>
<protein>
    <submittedName>
        <fullName evidence="1">Uncharacterized protein</fullName>
    </submittedName>
</protein>
<comment type="caution">
    <text evidence="1">The sequence shown here is derived from an EMBL/GenBank/DDBJ whole genome shotgun (WGS) entry which is preliminary data.</text>
</comment>
<evidence type="ECO:0000313" key="1">
    <source>
        <dbReference type="EMBL" id="KAB5590503.1"/>
    </source>
</evidence>
<dbReference type="EMBL" id="SSOP01000165">
    <property type="protein sequence ID" value="KAB5590503.1"/>
    <property type="molecule type" value="Genomic_DNA"/>
</dbReference>
<proteinExistence type="predicted"/>
<name>A0A5N5QG44_9AGAM</name>
<dbReference type="Proteomes" id="UP000383932">
    <property type="component" value="Unassembled WGS sequence"/>
</dbReference>
<dbReference type="AlphaFoldDB" id="A0A5N5QG44"/>
<evidence type="ECO:0000313" key="2">
    <source>
        <dbReference type="Proteomes" id="UP000383932"/>
    </source>
</evidence>
<keyword evidence="2" id="KW-1185">Reference proteome</keyword>
<gene>
    <name evidence="1" type="ORF">CTheo_6052</name>
</gene>
<reference evidence="1 2" key="1">
    <citation type="journal article" date="2019" name="Fungal Biol. Biotechnol.">
        <title>Draft genome sequence of fastidious pathogen Ceratobasidium theobromae, which causes vascular-streak dieback in Theobroma cacao.</title>
        <authorList>
            <person name="Ali S.S."/>
            <person name="Asman A."/>
            <person name="Shao J."/>
            <person name="Firmansyah A.P."/>
            <person name="Susilo A.W."/>
            <person name="Rosmana A."/>
            <person name="McMahon P."/>
            <person name="Junaid M."/>
            <person name="Guest D."/>
            <person name="Kheng T.Y."/>
            <person name="Meinhardt L.W."/>
            <person name="Bailey B.A."/>
        </authorList>
    </citation>
    <scope>NUCLEOTIDE SEQUENCE [LARGE SCALE GENOMIC DNA]</scope>
    <source>
        <strain evidence="1 2">CT2</strain>
    </source>
</reference>